<dbReference type="EMBL" id="SJPM01000022">
    <property type="protein sequence ID" value="TWT88034.1"/>
    <property type="molecule type" value="Genomic_DNA"/>
</dbReference>
<dbReference type="InterPro" id="IPR012296">
    <property type="entry name" value="Nuclease_put_TT1808"/>
</dbReference>
<dbReference type="PANTHER" id="PTHR35400">
    <property type="entry name" value="SLR1083 PROTEIN"/>
    <property type="match status" value="1"/>
</dbReference>
<feature type="domain" description="Putative restriction endonuclease" evidence="1">
    <location>
        <begin position="44"/>
        <end position="199"/>
    </location>
</feature>
<dbReference type="InterPro" id="IPR011335">
    <property type="entry name" value="Restrct_endonuc-II-like"/>
</dbReference>
<name>A0A5C5ZKT8_9BACT</name>
<comment type="caution">
    <text evidence="2">The sequence shown here is derived from an EMBL/GenBank/DDBJ whole genome shotgun (WGS) entry which is preliminary data.</text>
</comment>
<sequence>MSTANPLHENLPSQTGVLPGDAMPVTLPISIQQYADLVDHGHFEGRVGQIELINGRIIRTNPQGPEHADPIDILSEWCIEQAERQFRIRVEKPIVLPSSISVPEPDIAWVKRRSYARQHPGPEDIFLLIEASLTIARFDANEKCEIYARDGVPEYWHINVPRREIRVYRDPQAGTYRTLSTHTADESISPICLPAAVLPIAMLFEDASPL</sequence>
<dbReference type="Gene3D" id="3.90.1570.10">
    <property type="entry name" value="tt1808, chain A"/>
    <property type="match status" value="1"/>
</dbReference>
<dbReference type="Proteomes" id="UP000316213">
    <property type="component" value="Unassembled WGS sequence"/>
</dbReference>
<dbReference type="AlphaFoldDB" id="A0A5C5ZKT8"/>
<evidence type="ECO:0000313" key="2">
    <source>
        <dbReference type="EMBL" id="TWT88034.1"/>
    </source>
</evidence>
<accession>A0A5C5ZKT8</accession>
<dbReference type="OrthoDB" id="9789502at2"/>
<gene>
    <name evidence="2" type="ORF">Pla100_57650</name>
</gene>
<dbReference type="InterPro" id="IPR008538">
    <property type="entry name" value="Uma2"/>
</dbReference>
<dbReference type="SUPFAM" id="SSF52980">
    <property type="entry name" value="Restriction endonuclease-like"/>
    <property type="match status" value="1"/>
</dbReference>
<reference evidence="2 3" key="1">
    <citation type="submission" date="2019-02" db="EMBL/GenBank/DDBJ databases">
        <title>Deep-cultivation of Planctomycetes and their phenomic and genomic characterization uncovers novel biology.</title>
        <authorList>
            <person name="Wiegand S."/>
            <person name="Jogler M."/>
            <person name="Boedeker C."/>
            <person name="Pinto D."/>
            <person name="Vollmers J."/>
            <person name="Rivas-Marin E."/>
            <person name="Kohn T."/>
            <person name="Peeters S.H."/>
            <person name="Heuer A."/>
            <person name="Rast P."/>
            <person name="Oberbeckmann S."/>
            <person name="Bunk B."/>
            <person name="Jeske O."/>
            <person name="Meyerdierks A."/>
            <person name="Storesund J.E."/>
            <person name="Kallscheuer N."/>
            <person name="Luecker S."/>
            <person name="Lage O.M."/>
            <person name="Pohl T."/>
            <person name="Merkel B.J."/>
            <person name="Hornburger P."/>
            <person name="Mueller R.-W."/>
            <person name="Bruemmer F."/>
            <person name="Labrenz M."/>
            <person name="Spormann A.M."/>
            <person name="Op Den Camp H."/>
            <person name="Overmann J."/>
            <person name="Amann R."/>
            <person name="Jetten M.S.M."/>
            <person name="Mascher T."/>
            <person name="Medema M.H."/>
            <person name="Devos D.P."/>
            <person name="Kaster A.-K."/>
            <person name="Ovreas L."/>
            <person name="Rohde M."/>
            <person name="Galperin M.Y."/>
            <person name="Jogler C."/>
        </authorList>
    </citation>
    <scope>NUCLEOTIDE SEQUENCE [LARGE SCALE GENOMIC DNA]</scope>
    <source>
        <strain evidence="2 3">Pla100</strain>
    </source>
</reference>
<dbReference type="RefSeq" id="WP_146582135.1">
    <property type="nucleotide sequence ID" value="NZ_SJPM01000022.1"/>
</dbReference>
<dbReference type="CDD" id="cd06260">
    <property type="entry name" value="DUF820-like"/>
    <property type="match status" value="1"/>
</dbReference>
<dbReference type="Pfam" id="PF05685">
    <property type="entry name" value="Uma2"/>
    <property type="match status" value="1"/>
</dbReference>
<evidence type="ECO:0000259" key="1">
    <source>
        <dbReference type="Pfam" id="PF05685"/>
    </source>
</evidence>
<protein>
    <recommendedName>
        <fullName evidence="1">Putative restriction endonuclease domain-containing protein</fullName>
    </recommendedName>
</protein>
<evidence type="ECO:0000313" key="3">
    <source>
        <dbReference type="Proteomes" id="UP000316213"/>
    </source>
</evidence>
<dbReference type="PANTHER" id="PTHR35400:SF3">
    <property type="entry name" value="SLL1072 PROTEIN"/>
    <property type="match status" value="1"/>
</dbReference>
<organism evidence="2 3">
    <name type="scientific">Neorhodopirellula pilleata</name>
    <dbReference type="NCBI Taxonomy" id="2714738"/>
    <lineage>
        <taxon>Bacteria</taxon>
        <taxon>Pseudomonadati</taxon>
        <taxon>Planctomycetota</taxon>
        <taxon>Planctomycetia</taxon>
        <taxon>Pirellulales</taxon>
        <taxon>Pirellulaceae</taxon>
        <taxon>Neorhodopirellula</taxon>
    </lineage>
</organism>
<keyword evidence="3" id="KW-1185">Reference proteome</keyword>
<proteinExistence type="predicted"/>